<feature type="region of interest" description="Disordered" evidence="1">
    <location>
        <begin position="53"/>
        <end position="76"/>
    </location>
</feature>
<evidence type="ECO:0000313" key="2">
    <source>
        <dbReference type="EMBL" id="GGJ65261.1"/>
    </source>
</evidence>
<organism evidence="2 3">
    <name type="scientific">Streptomyces lacrimifluminis</name>
    <dbReference type="NCBI Taxonomy" id="1500077"/>
    <lineage>
        <taxon>Bacteria</taxon>
        <taxon>Bacillati</taxon>
        <taxon>Actinomycetota</taxon>
        <taxon>Actinomycetes</taxon>
        <taxon>Kitasatosporales</taxon>
        <taxon>Streptomycetaceae</taxon>
        <taxon>Streptomyces</taxon>
    </lineage>
</organism>
<accession>A0A917P7B1</accession>
<protein>
    <submittedName>
        <fullName evidence="2">Uncharacterized protein</fullName>
    </submittedName>
</protein>
<evidence type="ECO:0000313" key="3">
    <source>
        <dbReference type="Proteomes" id="UP000625682"/>
    </source>
</evidence>
<evidence type="ECO:0000256" key="1">
    <source>
        <dbReference type="SAM" id="MobiDB-lite"/>
    </source>
</evidence>
<comment type="caution">
    <text evidence="2">The sequence shown here is derived from an EMBL/GenBank/DDBJ whole genome shotgun (WGS) entry which is preliminary data.</text>
</comment>
<dbReference type="EMBL" id="BMMU01000040">
    <property type="protein sequence ID" value="GGJ65261.1"/>
    <property type="molecule type" value="Genomic_DNA"/>
</dbReference>
<proteinExistence type="predicted"/>
<sequence length="76" mass="7909">MAACAQASGLVHLPPDFTADSDLSALRPGKPVLVRGFGLAFVDLMVLLTEGRGGSCEDDGEWSWSTGRRGGNPSCT</sequence>
<dbReference type="Proteomes" id="UP000625682">
    <property type="component" value="Unassembled WGS sequence"/>
</dbReference>
<name>A0A917P7B1_9ACTN</name>
<keyword evidence="3" id="KW-1185">Reference proteome</keyword>
<dbReference type="AlphaFoldDB" id="A0A917P7B1"/>
<reference evidence="2" key="2">
    <citation type="submission" date="2020-09" db="EMBL/GenBank/DDBJ databases">
        <authorList>
            <person name="Sun Q."/>
            <person name="Zhou Y."/>
        </authorList>
    </citation>
    <scope>NUCLEOTIDE SEQUENCE</scope>
    <source>
        <strain evidence="2">CGMCC 4.7272</strain>
    </source>
</reference>
<gene>
    <name evidence="2" type="ORF">GCM10012282_72980</name>
</gene>
<reference evidence="2" key="1">
    <citation type="journal article" date="2014" name="Int. J. Syst. Evol. Microbiol.">
        <title>Complete genome sequence of Corynebacterium casei LMG S-19264T (=DSM 44701T), isolated from a smear-ripened cheese.</title>
        <authorList>
            <consortium name="US DOE Joint Genome Institute (JGI-PGF)"/>
            <person name="Walter F."/>
            <person name="Albersmeier A."/>
            <person name="Kalinowski J."/>
            <person name="Ruckert C."/>
        </authorList>
    </citation>
    <scope>NUCLEOTIDE SEQUENCE</scope>
    <source>
        <strain evidence="2">CGMCC 4.7272</strain>
    </source>
</reference>